<dbReference type="KEGG" id="oxy:HCG48_21605"/>
<sequence length="88" mass="10063">MFGLLLVSSPTRPLSPPQNSEILCYYVNPSDRLQVLRSGSERRWHFKRIVFPGERLFFKAPSGASVRIDRGQNQTEVLGCDRLEVGER</sequence>
<dbReference type="InterPro" id="IPR014964">
    <property type="entry name" value="DUF1830"/>
</dbReference>
<dbReference type="Proteomes" id="UP000500857">
    <property type="component" value="Chromosome"/>
</dbReference>
<keyword evidence="2" id="KW-1185">Reference proteome</keyword>
<proteinExistence type="predicted"/>
<protein>
    <submittedName>
        <fullName evidence="1">DUF1830 domain-containing protein</fullName>
    </submittedName>
</protein>
<organism evidence="1 2">
    <name type="scientific">Oxynema aestuarii AP17</name>
    <dbReference type="NCBI Taxonomy" id="2064643"/>
    <lineage>
        <taxon>Bacteria</taxon>
        <taxon>Bacillati</taxon>
        <taxon>Cyanobacteriota</taxon>
        <taxon>Cyanophyceae</taxon>
        <taxon>Oscillatoriophycideae</taxon>
        <taxon>Oscillatoriales</taxon>
        <taxon>Oscillatoriaceae</taxon>
        <taxon>Oxynema</taxon>
        <taxon>Oxynema aestuarii</taxon>
    </lineage>
</organism>
<dbReference type="Pfam" id="PF08865">
    <property type="entry name" value="DUF1830"/>
    <property type="match status" value="1"/>
</dbReference>
<dbReference type="EMBL" id="CP051167">
    <property type="protein sequence ID" value="QIZ72873.1"/>
    <property type="molecule type" value="Genomic_DNA"/>
</dbReference>
<reference evidence="1 2" key="1">
    <citation type="submission" date="2020-04" db="EMBL/GenBank/DDBJ databases">
        <authorList>
            <person name="Basu S."/>
            <person name="Maruthanayagam V."/>
            <person name="Chakraborty S."/>
            <person name="Pramanik A."/>
            <person name="Mukherjee J."/>
            <person name="Brink B."/>
        </authorList>
    </citation>
    <scope>NUCLEOTIDE SEQUENCE [LARGE SCALE GENOMIC DNA]</scope>
    <source>
        <strain evidence="1 2">AP17</strain>
    </source>
</reference>
<accession>A0A6H1U4B6</accession>
<name>A0A6H1U4B6_9CYAN</name>
<dbReference type="AlphaFoldDB" id="A0A6H1U4B6"/>
<gene>
    <name evidence="1" type="ORF">HCG48_21605</name>
</gene>
<dbReference type="RefSeq" id="WP_168571020.1">
    <property type="nucleotide sequence ID" value="NZ_CP051167.1"/>
</dbReference>
<evidence type="ECO:0000313" key="1">
    <source>
        <dbReference type="EMBL" id="QIZ72873.1"/>
    </source>
</evidence>
<evidence type="ECO:0000313" key="2">
    <source>
        <dbReference type="Proteomes" id="UP000500857"/>
    </source>
</evidence>